<reference evidence="6 7" key="1">
    <citation type="submission" date="2019-05" db="EMBL/GenBank/DDBJ databases">
        <title>Draft genome sequence of Nonomuraea turkmeniaca DSM 43926.</title>
        <authorList>
            <person name="Saricaoglu S."/>
            <person name="Isik K."/>
        </authorList>
    </citation>
    <scope>NUCLEOTIDE SEQUENCE [LARGE SCALE GENOMIC DNA]</scope>
    <source>
        <strain evidence="6 7">DSM 43926</strain>
    </source>
</reference>
<evidence type="ECO:0000313" key="6">
    <source>
        <dbReference type="EMBL" id="TMR07964.1"/>
    </source>
</evidence>
<sequence length="230" mass="25053">MSLLSVITLVMMCVIARYGESVPRDVSTPKELGALRQDLLDAGMRVLRDQGALHLTLRRVADAAGTSTMGIYTCFGGRAGLLEAIYRYGFSILHEAMTTSLNGHTDPLARIMAVAYGYRRFALSDPALYALMFERPLPDFDPSPEQRHDALGLTFSLLTEATSAAADAHLIRSIDPVRAAYLVWTTIHGIVSIELTCSLRSPLPGWFLNSREEGERVLTDGVNALLAGLA</sequence>
<keyword evidence="3" id="KW-0804">Transcription</keyword>
<dbReference type="Proteomes" id="UP000309128">
    <property type="component" value="Unassembled WGS sequence"/>
</dbReference>
<accession>A0A5S4EWF1</accession>
<dbReference type="OrthoDB" id="8222629at2"/>
<comment type="caution">
    <text evidence="6">The sequence shown here is derived from an EMBL/GenBank/DDBJ whole genome shotgun (WGS) entry which is preliminary data.</text>
</comment>
<dbReference type="GO" id="GO:0000976">
    <property type="term" value="F:transcription cis-regulatory region binding"/>
    <property type="evidence" value="ECO:0007669"/>
    <property type="project" value="TreeGrafter"/>
</dbReference>
<protein>
    <submittedName>
        <fullName evidence="6">TetR/AcrR family transcriptional regulator</fullName>
    </submittedName>
</protein>
<evidence type="ECO:0000259" key="5">
    <source>
        <dbReference type="PROSITE" id="PS50977"/>
    </source>
</evidence>
<evidence type="ECO:0000256" key="3">
    <source>
        <dbReference type="ARBA" id="ARBA00023163"/>
    </source>
</evidence>
<keyword evidence="7" id="KW-1185">Reference proteome</keyword>
<keyword evidence="2 4" id="KW-0238">DNA-binding</keyword>
<dbReference type="Pfam" id="PF00440">
    <property type="entry name" value="TetR_N"/>
    <property type="match status" value="1"/>
</dbReference>
<evidence type="ECO:0000313" key="7">
    <source>
        <dbReference type="Proteomes" id="UP000309128"/>
    </source>
</evidence>
<dbReference type="AlphaFoldDB" id="A0A5S4EWF1"/>
<feature type="DNA-binding region" description="H-T-H motif" evidence="4">
    <location>
        <begin position="56"/>
        <end position="75"/>
    </location>
</feature>
<dbReference type="Pfam" id="PF13305">
    <property type="entry name" value="TetR_C_33"/>
    <property type="match status" value="1"/>
</dbReference>
<dbReference type="Gene3D" id="1.10.357.10">
    <property type="entry name" value="Tetracycline Repressor, domain 2"/>
    <property type="match status" value="1"/>
</dbReference>
<dbReference type="EMBL" id="VCKY01000332">
    <property type="protein sequence ID" value="TMR07964.1"/>
    <property type="molecule type" value="Genomic_DNA"/>
</dbReference>
<dbReference type="SUPFAM" id="SSF46689">
    <property type="entry name" value="Homeodomain-like"/>
    <property type="match status" value="1"/>
</dbReference>
<dbReference type="PROSITE" id="PS50977">
    <property type="entry name" value="HTH_TETR_2"/>
    <property type="match status" value="1"/>
</dbReference>
<keyword evidence="1" id="KW-0805">Transcription regulation</keyword>
<feature type="domain" description="HTH tetR-type" evidence="5">
    <location>
        <begin position="33"/>
        <end position="93"/>
    </location>
</feature>
<dbReference type="InterPro" id="IPR025996">
    <property type="entry name" value="MT1864/Rv1816-like_C"/>
</dbReference>
<dbReference type="InterPro" id="IPR009057">
    <property type="entry name" value="Homeodomain-like_sf"/>
</dbReference>
<evidence type="ECO:0000256" key="4">
    <source>
        <dbReference type="PROSITE-ProRule" id="PRU00335"/>
    </source>
</evidence>
<dbReference type="InterPro" id="IPR036271">
    <property type="entry name" value="Tet_transcr_reg_TetR-rel_C_sf"/>
</dbReference>
<organism evidence="6 7">
    <name type="scientific">Nonomuraea turkmeniaca</name>
    <dbReference type="NCBI Taxonomy" id="103838"/>
    <lineage>
        <taxon>Bacteria</taxon>
        <taxon>Bacillati</taxon>
        <taxon>Actinomycetota</taxon>
        <taxon>Actinomycetes</taxon>
        <taxon>Streptosporangiales</taxon>
        <taxon>Streptosporangiaceae</taxon>
        <taxon>Nonomuraea</taxon>
    </lineage>
</organism>
<dbReference type="PANTHER" id="PTHR30055:SF209">
    <property type="entry name" value="POSSIBLE TRANSCRIPTIONAL REGULATORY PROTEIN (PROBABLY TETR-FAMILY)"/>
    <property type="match status" value="1"/>
</dbReference>
<evidence type="ECO:0000256" key="2">
    <source>
        <dbReference type="ARBA" id="ARBA00023125"/>
    </source>
</evidence>
<proteinExistence type="predicted"/>
<gene>
    <name evidence="6" type="ORF">ETD86_49845</name>
</gene>
<dbReference type="InterPro" id="IPR001647">
    <property type="entry name" value="HTH_TetR"/>
</dbReference>
<dbReference type="SUPFAM" id="SSF48498">
    <property type="entry name" value="Tetracyclin repressor-like, C-terminal domain"/>
    <property type="match status" value="1"/>
</dbReference>
<dbReference type="GO" id="GO:0003700">
    <property type="term" value="F:DNA-binding transcription factor activity"/>
    <property type="evidence" value="ECO:0007669"/>
    <property type="project" value="TreeGrafter"/>
</dbReference>
<name>A0A5S4EWF1_9ACTN</name>
<dbReference type="PANTHER" id="PTHR30055">
    <property type="entry name" value="HTH-TYPE TRANSCRIPTIONAL REGULATOR RUTR"/>
    <property type="match status" value="1"/>
</dbReference>
<evidence type="ECO:0000256" key="1">
    <source>
        <dbReference type="ARBA" id="ARBA00023015"/>
    </source>
</evidence>
<dbReference type="InterPro" id="IPR050109">
    <property type="entry name" value="HTH-type_TetR-like_transc_reg"/>
</dbReference>